<dbReference type="PANTHER" id="PTHR39966">
    <property type="entry name" value="BLL2471 PROTEIN-RELATED"/>
    <property type="match status" value="1"/>
</dbReference>
<evidence type="ECO:0000259" key="1">
    <source>
        <dbReference type="Pfam" id="PF01814"/>
    </source>
</evidence>
<name>A0A3P1SLP4_9GAMM</name>
<dbReference type="Gene3D" id="1.20.120.520">
    <property type="entry name" value="nmb1532 protein domain like"/>
    <property type="match status" value="1"/>
</dbReference>
<comment type="caution">
    <text evidence="2">The sequence shown here is derived from an EMBL/GenBank/DDBJ whole genome shotgun (WGS) entry which is preliminary data.</text>
</comment>
<dbReference type="PANTHER" id="PTHR39966:SF3">
    <property type="entry name" value="DUF438 DOMAIN-CONTAINING PROTEIN"/>
    <property type="match status" value="1"/>
</dbReference>
<reference evidence="2 3" key="1">
    <citation type="submission" date="2018-11" db="EMBL/GenBank/DDBJ databases">
        <title>The draft genome sequence of Amphritea balenae JAMM 1525T.</title>
        <authorList>
            <person name="Fang Z."/>
            <person name="Zhang Y."/>
            <person name="Han X."/>
        </authorList>
    </citation>
    <scope>NUCLEOTIDE SEQUENCE [LARGE SCALE GENOMIC DNA]</scope>
    <source>
        <strain evidence="2 3">JAMM 1525</strain>
    </source>
</reference>
<proteinExistence type="predicted"/>
<keyword evidence="3" id="KW-1185">Reference proteome</keyword>
<dbReference type="GO" id="GO:0005886">
    <property type="term" value="C:plasma membrane"/>
    <property type="evidence" value="ECO:0007669"/>
    <property type="project" value="TreeGrafter"/>
</dbReference>
<dbReference type="Pfam" id="PF01814">
    <property type="entry name" value="Hemerythrin"/>
    <property type="match status" value="1"/>
</dbReference>
<gene>
    <name evidence="2" type="ORF">EHS89_15905</name>
</gene>
<accession>A0A3P1SLP4</accession>
<evidence type="ECO:0000313" key="2">
    <source>
        <dbReference type="EMBL" id="RRC98056.1"/>
    </source>
</evidence>
<protein>
    <submittedName>
        <fullName evidence="2">Hemerythrin domain-containing protein</fullName>
    </submittedName>
</protein>
<dbReference type="RefSeq" id="WP_124927151.1">
    <property type="nucleotide sequence ID" value="NZ_BMOH01000003.1"/>
</dbReference>
<organism evidence="2 3">
    <name type="scientific">Amphritea balenae</name>
    <dbReference type="NCBI Taxonomy" id="452629"/>
    <lineage>
        <taxon>Bacteria</taxon>
        <taxon>Pseudomonadati</taxon>
        <taxon>Pseudomonadota</taxon>
        <taxon>Gammaproteobacteria</taxon>
        <taxon>Oceanospirillales</taxon>
        <taxon>Oceanospirillaceae</taxon>
        <taxon>Amphritea</taxon>
    </lineage>
</organism>
<sequence>MNSILDFMTQKHRDCDDAFAAAEEAVSLSEWQTAEPHWQQFNQALEQHLQMEELVLFPEYEQVTGDQNGPTSMMRMEHQQMRALVHQMASALAAQEDEEFLGLSETMMVLMQQHNMKEEQMLYPMADQAIESGNTIIDSMQQIQA</sequence>
<dbReference type="Proteomes" id="UP000267535">
    <property type="component" value="Unassembled WGS sequence"/>
</dbReference>
<feature type="domain" description="Hemerythrin-like" evidence="1">
    <location>
        <begin position="4"/>
        <end position="126"/>
    </location>
</feature>
<dbReference type="EMBL" id="RQXV01000009">
    <property type="protein sequence ID" value="RRC98056.1"/>
    <property type="molecule type" value="Genomic_DNA"/>
</dbReference>
<evidence type="ECO:0000313" key="3">
    <source>
        <dbReference type="Proteomes" id="UP000267535"/>
    </source>
</evidence>
<dbReference type="OrthoDB" id="9792554at2"/>
<dbReference type="InterPro" id="IPR012312">
    <property type="entry name" value="Hemerythrin-like"/>
</dbReference>
<dbReference type="AlphaFoldDB" id="A0A3P1SLP4"/>